<evidence type="ECO:0000313" key="5">
    <source>
        <dbReference type="EMBL" id="RTQ92495.1"/>
    </source>
</evidence>
<proteinExistence type="predicted"/>
<dbReference type="RefSeq" id="WP_126294677.1">
    <property type="nucleotide sequence ID" value="NZ_CP185866.1"/>
</dbReference>
<evidence type="ECO:0000256" key="1">
    <source>
        <dbReference type="ARBA" id="ARBA00022679"/>
    </source>
</evidence>
<reference evidence="5 6" key="1">
    <citation type="submission" date="2018-12" db="EMBL/GenBank/DDBJ databases">
        <authorList>
            <person name="Yu L."/>
        </authorList>
    </citation>
    <scope>NUCLEOTIDE SEQUENCE [LARGE SCALE GENOMIC DNA]</scope>
    <source>
        <strain evidence="5 6">S5H2222</strain>
    </source>
</reference>
<evidence type="ECO:0000313" key="6">
    <source>
        <dbReference type="Proteomes" id="UP000276349"/>
    </source>
</evidence>
<keyword evidence="1" id="KW-0808">Transferase</keyword>
<dbReference type="InterPro" id="IPR048903">
    <property type="entry name" value="MdcG_N"/>
</dbReference>
<sequence length="210" mass="24028">MEIKVHDIIKFSNVDKLEHFTAVPEWVLNTAAASNYGVVRRMPISNKLIPIGLRGESREQRFGTYIHEENIVEVITPNSLVMCIDEFKKRIYYPTLKGLRDEFSKLNLSWGPTGSIGFEMATNINVTSMKSDIDISLYIESIDEELLKEVGRFIKTLDKQIDVQVEIPIIGAFLLNDYIRNYETGFIIRTPFGPQLCSIQDRKIKVLAVN</sequence>
<dbReference type="InterPro" id="IPR049180">
    <property type="entry name" value="MdcG_C"/>
</dbReference>
<keyword evidence="6" id="KW-1185">Reference proteome</keyword>
<dbReference type="NCBIfam" id="TIGR03135">
    <property type="entry name" value="malonate_mdcG"/>
    <property type="match status" value="1"/>
</dbReference>
<dbReference type="GO" id="GO:0016779">
    <property type="term" value="F:nucleotidyltransferase activity"/>
    <property type="evidence" value="ECO:0007669"/>
    <property type="project" value="UniProtKB-KW"/>
</dbReference>
<organism evidence="5 6">
    <name type="scientific">Lysinibacillus telephonicus</name>
    <dbReference type="NCBI Taxonomy" id="1714840"/>
    <lineage>
        <taxon>Bacteria</taxon>
        <taxon>Bacillati</taxon>
        <taxon>Bacillota</taxon>
        <taxon>Bacilli</taxon>
        <taxon>Bacillales</taxon>
        <taxon>Bacillaceae</taxon>
        <taxon>Lysinibacillus</taxon>
    </lineage>
</organism>
<dbReference type="NCBIfam" id="NF002332">
    <property type="entry name" value="PRK01293.1"/>
    <property type="match status" value="1"/>
</dbReference>
<gene>
    <name evidence="5" type="ORF">EKG35_11850</name>
</gene>
<dbReference type="OrthoDB" id="1275217at2"/>
<dbReference type="InterPro" id="IPR017557">
    <property type="entry name" value="Holo-ACP_synthase"/>
</dbReference>
<accession>A0A3S0JRA3</accession>
<dbReference type="Pfam" id="PF20866">
    <property type="entry name" value="MdcG_N"/>
    <property type="match status" value="1"/>
</dbReference>
<evidence type="ECO:0000259" key="3">
    <source>
        <dbReference type="Pfam" id="PF10620"/>
    </source>
</evidence>
<feature type="domain" description="Phosphoribosyl-dephospho-CoA transferase MdcG N-terminal" evidence="4">
    <location>
        <begin position="5"/>
        <end position="77"/>
    </location>
</feature>
<keyword evidence="2" id="KW-0548">Nucleotidyltransferase</keyword>
<protein>
    <submittedName>
        <fullName evidence="5">Malonate decarboxylase holo-ACP synthase</fullName>
    </submittedName>
</protein>
<comment type="caution">
    <text evidence="5">The sequence shown here is derived from an EMBL/GenBank/DDBJ whole genome shotgun (WGS) entry which is preliminary data.</text>
</comment>
<name>A0A3S0JRA3_9BACI</name>
<evidence type="ECO:0000256" key="2">
    <source>
        <dbReference type="ARBA" id="ARBA00022695"/>
    </source>
</evidence>
<dbReference type="Pfam" id="PF10620">
    <property type="entry name" value="MdcG"/>
    <property type="match status" value="1"/>
</dbReference>
<dbReference type="EMBL" id="RXNR01000031">
    <property type="protein sequence ID" value="RTQ92495.1"/>
    <property type="molecule type" value="Genomic_DNA"/>
</dbReference>
<dbReference type="Proteomes" id="UP000276349">
    <property type="component" value="Unassembled WGS sequence"/>
</dbReference>
<evidence type="ECO:0000259" key="4">
    <source>
        <dbReference type="Pfam" id="PF20866"/>
    </source>
</evidence>
<feature type="domain" description="Phosphoribosyl-dephospho-CoA transferase MdcG C-terminal" evidence="3">
    <location>
        <begin position="93"/>
        <end position="198"/>
    </location>
</feature>
<dbReference type="AlphaFoldDB" id="A0A3S0JRA3"/>